<evidence type="ECO:0000313" key="1">
    <source>
        <dbReference type="EMBL" id="KKM91394.1"/>
    </source>
</evidence>
<feature type="non-terminal residue" evidence="1">
    <location>
        <position position="161"/>
    </location>
</feature>
<accession>A0A0F9L8Z1</accession>
<comment type="caution">
    <text evidence="1">The sequence shown here is derived from an EMBL/GenBank/DDBJ whole genome shotgun (WGS) entry which is preliminary data.</text>
</comment>
<protein>
    <submittedName>
        <fullName evidence="1">Uncharacterized protein</fullName>
    </submittedName>
</protein>
<dbReference type="AlphaFoldDB" id="A0A0F9L8Z1"/>
<dbReference type="EMBL" id="LAZR01006539">
    <property type="protein sequence ID" value="KKM91394.1"/>
    <property type="molecule type" value="Genomic_DNA"/>
</dbReference>
<reference evidence="1" key="1">
    <citation type="journal article" date="2015" name="Nature">
        <title>Complex archaea that bridge the gap between prokaryotes and eukaryotes.</title>
        <authorList>
            <person name="Spang A."/>
            <person name="Saw J.H."/>
            <person name="Jorgensen S.L."/>
            <person name="Zaremba-Niedzwiedzka K."/>
            <person name="Martijn J."/>
            <person name="Lind A.E."/>
            <person name="van Eijk R."/>
            <person name="Schleper C."/>
            <person name="Guy L."/>
            <person name="Ettema T.J."/>
        </authorList>
    </citation>
    <scope>NUCLEOTIDE SEQUENCE</scope>
</reference>
<gene>
    <name evidence="1" type="ORF">LCGC14_1228920</name>
</gene>
<sequence>MLEDSLREIIGLAKRSRWIQVKKFIKVVIEKTIQKEAGYYLTALDVLINGKNKSKYNTLIKNKENIKEIDKISDFSHLSLYQTTQNSNNLIDLSQINGTIIVLAKYLGPLVENHQVFDFSVHLDTIDEPFFTIGSGKKINGSEFLEIINKNTKPIIKTKKD</sequence>
<proteinExistence type="predicted"/>
<organism evidence="1">
    <name type="scientific">marine sediment metagenome</name>
    <dbReference type="NCBI Taxonomy" id="412755"/>
    <lineage>
        <taxon>unclassified sequences</taxon>
        <taxon>metagenomes</taxon>
        <taxon>ecological metagenomes</taxon>
    </lineage>
</organism>
<name>A0A0F9L8Z1_9ZZZZ</name>